<dbReference type="Gene3D" id="2.60.40.2480">
    <property type="entry name" value="Periplasmic metal-binding protein Tp34-type"/>
    <property type="match status" value="1"/>
</dbReference>
<protein>
    <submittedName>
        <fullName evidence="5">Iron transporter</fullName>
    </submittedName>
</protein>
<dbReference type="Pfam" id="PF10634">
    <property type="entry name" value="Iron_transport"/>
    <property type="match status" value="1"/>
</dbReference>
<evidence type="ECO:0000256" key="2">
    <source>
        <dbReference type="ARBA" id="ARBA00022729"/>
    </source>
</evidence>
<feature type="chain" id="PRO_5047535702" evidence="4">
    <location>
        <begin position="22"/>
        <end position="225"/>
    </location>
</feature>
<feature type="compositionally biased region" description="Basic and acidic residues" evidence="3">
    <location>
        <begin position="43"/>
        <end position="65"/>
    </location>
</feature>
<keyword evidence="6" id="KW-1185">Reference proteome</keyword>
<dbReference type="InterPro" id="IPR038482">
    <property type="entry name" value="Tp34-type_sf"/>
</dbReference>
<name>A0ABU8ZLN4_9BIFI</name>
<dbReference type="PROSITE" id="PS51257">
    <property type="entry name" value="PROKAR_LIPOPROTEIN"/>
    <property type="match status" value="1"/>
</dbReference>
<dbReference type="RefSeq" id="WP_340468498.1">
    <property type="nucleotide sequence ID" value="NZ_JBANBB010000001.1"/>
</dbReference>
<reference evidence="5 6" key="1">
    <citation type="submission" date="2024-02" db="EMBL/GenBank/DDBJ databases">
        <title>Bifidobacterium honeyensis sp. nov., isolated from the comb honey.</title>
        <authorList>
            <person name="Liu W."/>
            <person name="Li Y."/>
        </authorList>
    </citation>
    <scope>NUCLEOTIDE SEQUENCE [LARGE SCALE GENOMIC DNA]</scope>
    <source>
        <strain evidence="5 6">IMAU50988</strain>
    </source>
</reference>
<evidence type="ECO:0000256" key="4">
    <source>
        <dbReference type="SAM" id="SignalP"/>
    </source>
</evidence>
<feature type="signal peptide" evidence="4">
    <location>
        <begin position="1"/>
        <end position="21"/>
    </location>
</feature>
<dbReference type="EMBL" id="JBANBB010000001">
    <property type="protein sequence ID" value="MEK0305947.1"/>
    <property type="molecule type" value="Genomic_DNA"/>
</dbReference>
<keyword evidence="2 4" id="KW-0732">Signal</keyword>
<gene>
    <name evidence="5" type="ORF">V8P97_00420</name>
</gene>
<organism evidence="5 6">
    <name type="scientific">Bifidobacterium favimelis</name>
    <dbReference type="NCBI Taxonomy" id="3122979"/>
    <lineage>
        <taxon>Bacteria</taxon>
        <taxon>Bacillati</taxon>
        <taxon>Actinomycetota</taxon>
        <taxon>Actinomycetes</taxon>
        <taxon>Bifidobacteriales</taxon>
        <taxon>Bifidobacteriaceae</taxon>
        <taxon>Bifidobacterium</taxon>
    </lineage>
</organism>
<comment type="similarity">
    <text evidence="1">Belongs to the UPF0423 family.</text>
</comment>
<evidence type="ECO:0000256" key="1">
    <source>
        <dbReference type="ARBA" id="ARBA00010013"/>
    </source>
</evidence>
<evidence type="ECO:0000256" key="3">
    <source>
        <dbReference type="SAM" id="MobiDB-lite"/>
    </source>
</evidence>
<accession>A0ABU8ZLN4</accession>
<comment type="caution">
    <text evidence="5">The sequence shown here is derived from an EMBL/GenBank/DDBJ whole genome shotgun (WGS) entry which is preliminary data.</text>
</comment>
<dbReference type="InterPro" id="IPR018470">
    <property type="entry name" value="Metal-bd_Tp34-typ"/>
</dbReference>
<feature type="region of interest" description="Disordered" evidence="3">
    <location>
        <begin position="25"/>
        <end position="85"/>
    </location>
</feature>
<evidence type="ECO:0000313" key="6">
    <source>
        <dbReference type="Proteomes" id="UP001373159"/>
    </source>
</evidence>
<dbReference type="Proteomes" id="UP001373159">
    <property type="component" value="Unassembled WGS sequence"/>
</dbReference>
<proteinExistence type="inferred from homology"/>
<sequence>MKHGKLAALAALMLSGVLALSGCGGSNAQGVKEAPSAGATASKSKEDDKAKDDKAKDDDKSKDGGKSAGFEEIPIPPEDQQKGPLNIGTVFFQPIDMEPASMGLKAADSSLHLEADIHALENNDLGYAKGDFVPDLTVNYTIQDKSDPNNKQSGTFMQMNASDGPHYGANIKLDKAGSYKLTYSIESPAKKGWMLHVDPETGVKGHFWNEPIVVSWDWDYTPHQW</sequence>
<evidence type="ECO:0000313" key="5">
    <source>
        <dbReference type="EMBL" id="MEK0305947.1"/>
    </source>
</evidence>